<dbReference type="OrthoDB" id="2803898at2759"/>
<reference evidence="2 3" key="1">
    <citation type="journal article" date="2018" name="Biotechnol. Biofuels">
        <title>Integrative visual omics of the white-rot fungus Polyporus brumalis exposes the biotechnological potential of its oxidative enzymes for delignifying raw plant biomass.</title>
        <authorList>
            <person name="Miyauchi S."/>
            <person name="Rancon A."/>
            <person name="Drula E."/>
            <person name="Hage H."/>
            <person name="Chaduli D."/>
            <person name="Favel A."/>
            <person name="Grisel S."/>
            <person name="Henrissat B."/>
            <person name="Herpoel-Gimbert I."/>
            <person name="Ruiz-Duenas F.J."/>
            <person name="Chevret D."/>
            <person name="Hainaut M."/>
            <person name="Lin J."/>
            <person name="Wang M."/>
            <person name="Pangilinan J."/>
            <person name="Lipzen A."/>
            <person name="Lesage-Meessen L."/>
            <person name="Navarro D."/>
            <person name="Riley R."/>
            <person name="Grigoriev I.V."/>
            <person name="Zhou S."/>
            <person name="Raouche S."/>
            <person name="Rosso M.N."/>
        </authorList>
    </citation>
    <scope>NUCLEOTIDE SEQUENCE [LARGE SCALE GENOMIC DNA]</scope>
    <source>
        <strain evidence="2 3">BRFM 1820</strain>
    </source>
</reference>
<evidence type="ECO:0000259" key="1">
    <source>
        <dbReference type="Pfam" id="PF17667"/>
    </source>
</evidence>
<dbReference type="Pfam" id="PF17667">
    <property type="entry name" value="Pkinase_fungal"/>
    <property type="match status" value="1"/>
</dbReference>
<feature type="domain" description="Fungal-type protein kinase" evidence="1">
    <location>
        <begin position="163"/>
        <end position="580"/>
    </location>
</feature>
<dbReference type="Gene3D" id="1.10.510.10">
    <property type="entry name" value="Transferase(Phosphotransferase) domain 1"/>
    <property type="match status" value="1"/>
</dbReference>
<protein>
    <recommendedName>
        <fullName evidence="1">Fungal-type protein kinase domain-containing protein</fullName>
    </recommendedName>
</protein>
<gene>
    <name evidence="2" type="ORF">OH76DRAFT_1395480</name>
</gene>
<dbReference type="PANTHER" id="PTHR38248:SF2">
    <property type="entry name" value="FUNK1 11"/>
    <property type="match status" value="1"/>
</dbReference>
<sequence>MIDLTKAKGEHSIQLTPATMRPAVVEYLREVPVVSIEDYFDFFCPPLPAGSLDLDRIVRRLCQPLEHEAEAALDLSTSTPSWRWYRNPPEKRSPCEPQVFQDISQAVTSACIELDDSLHATSRLRCLGEEELKGDLQSSNKPNAVHIGADLGGFLSAEERHGRLWWDHAAVLYEFKKRDSDADALDDIAKMTWNLVQKLRADPACRFVRGCTVEDTGTRFWYADHSVMLVTEPIDFNRRYQVLVSFFARLAFASLSQLGWDTSIQRISSDGFRICVSGKHYTTQRYLRNAGAHKVFGRSVRVWEALDEAGQEVCIKDYWLDDDRPSESDILRRILAAISAHEWATEAEDPRAELSIEDRQAYFVQILAFDVVQVDGPPGSIDTTGQMRNNFDFSRVQQQLSLADFESAPKKRSTQEGRSSSDALKYTFREVTPPFRVASIASRAHHRAVTKRGKALYDVKASSHVFTACADAAYALFLMRCVGWAHRDISPGNILVFPTSEGGVRGVLADFEYSKRFDDTSSIHPTCPGTPNFMAVEVQKGGFVEGELPQDVETADVPEPVWTFCAAHDLESVWWILVWVLFRHYVRNAQHGLPHEAPPARSGSRHALDSKTQVHLRLHAMIFSGPFGSHGYGGRLEFLRVDARHAVDALSRYWPKEVCAEVCKELAPKFFKVYTATKTARSTPPALYKKLMAVCDKAAKVGGVLEDLPFVQ</sequence>
<dbReference type="PANTHER" id="PTHR38248">
    <property type="entry name" value="FUNK1 6"/>
    <property type="match status" value="1"/>
</dbReference>
<proteinExistence type="predicted"/>
<dbReference type="InterPro" id="IPR011009">
    <property type="entry name" value="Kinase-like_dom_sf"/>
</dbReference>
<evidence type="ECO:0000313" key="3">
    <source>
        <dbReference type="Proteomes" id="UP000256964"/>
    </source>
</evidence>
<organism evidence="2 3">
    <name type="scientific">Lentinus brumalis</name>
    <dbReference type="NCBI Taxonomy" id="2498619"/>
    <lineage>
        <taxon>Eukaryota</taxon>
        <taxon>Fungi</taxon>
        <taxon>Dikarya</taxon>
        <taxon>Basidiomycota</taxon>
        <taxon>Agaricomycotina</taxon>
        <taxon>Agaricomycetes</taxon>
        <taxon>Polyporales</taxon>
        <taxon>Polyporaceae</taxon>
        <taxon>Lentinus</taxon>
    </lineage>
</organism>
<accession>A0A371DV26</accession>
<evidence type="ECO:0000313" key="2">
    <source>
        <dbReference type="EMBL" id="RDX56364.1"/>
    </source>
</evidence>
<keyword evidence="3" id="KW-1185">Reference proteome</keyword>
<dbReference type="InterPro" id="IPR040976">
    <property type="entry name" value="Pkinase_fungal"/>
</dbReference>
<dbReference type="STRING" id="139420.A0A371DV26"/>
<dbReference type="AlphaFoldDB" id="A0A371DV26"/>
<dbReference type="EMBL" id="KZ857380">
    <property type="protein sequence ID" value="RDX56364.1"/>
    <property type="molecule type" value="Genomic_DNA"/>
</dbReference>
<dbReference type="Proteomes" id="UP000256964">
    <property type="component" value="Unassembled WGS sequence"/>
</dbReference>
<dbReference type="SUPFAM" id="SSF56112">
    <property type="entry name" value="Protein kinase-like (PK-like)"/>
    <property type="match status" value="1"/>
</dbReference>
<name>A0A371DV26_9APHY</name>